<evidence type="ECO:0008006" key="4">
    <source>
        <dbReference type="Google" id="ProtNLM"/>
    </source>
</evidence>
<dbReference type="EMBL" id="BMZD01000002">
    <property type="protein sequence ID" value="GGZ93107.1"/>
    <property type="molecule type" value="Genomic_DNA"/>
</dbReference>
<protein>
    <recommendedName>
        <fullName evidence="4">DUF2721 domain-containing protein</fullName>
    </recommendedName>
</protein>
<dbReference type="AlphaFoldDB" id="A0A918RAU6"/>
<keyword evidence="3" id="KW-1185">Reference proteome</keyword>
<accession>A0A918RAU6</accession>
<feature type="transmembrane region" description="Helical" evidence="1">
    <location>
        <begin position="20"/>
        <end position="38"/>
    </location>
</feature>
<feature type="transmembrane region" description="Helical" evidence="1">
    <location>
        <begin position="116"/>
        <end position="136"/>
    </location>
</feature>
<gene>
    <name evidence="2" type="ORF">GCM10011617_11110</name>
</gene>
<name>A0A918RAU6_9SPHN</name>
<reference evidence="2" key="1">
    <citation type="journal article" date="2014" name="Int. J. Syst. Evol. Microbiol.">
        <title>Complete genome sequence of Corynebacterium casei LMG S-19264T (=DSM 44701T), isolated from a smear-ripened cheese.</title>
        <authorList>
            <consortium name="US DOE Joint Genome Institute (JGI-PGF)"/>
            <person name="Walter F."/>
            <person name="Albersmeier A."/>
            <person name="Kalinowski J."/>
            <person name="Ruckert C."/>
        </authorList>
    </citation>
    <scope>NUCLEOTIDE SEQUENCE</scope>
    <source>
        <strain evidence="2">KCTC 32422</strain>
    </source>
</reference>
<feature type="transmembrane region" description="Helical" evidence="1">
    <location>
        <begin position="80"/>
        <end position="104"/>
    </location>
</feature>
<evidence type="ECO:0000313" key="3">
    <source>
        <dbReference type="Proteomes" id="UP000634139"/>
    </source>
</evidence>
<reference evidence="2" key="2">
    <citation type="submission" date="2020-09" db="EMBL/GenBank/DDBJ databases">
        <authorList>
            <person name="Sun Q."/>
            <person name="Kim S."/>
        </authorList>
    </citation>
    <scope>NUCLEOTIDE SEQUENCE</scope>
    <source>
        <strain evidence="2">KCTC 32422</strain>
    </source>
</reference>
<organism evidence="2 3">
    <name type="scientific">Novosphingobium arvoryzae</name>
    <dbReference type="NCBI Taxonomy" id="1256514"/>
    <lineage>
        <taxon>Bacteria</taxon>
        <taxon>Pseudomonadati</taxon>
        <taxon>Pseudomonadota</taxon>
        <taxon>Alphaproteobacteria</taxon>
        <taxon>Sphingomonadales</taxon>
        <taxon>Sphingomonadaceae</taxon>
        <taxon>Novosphingobium</taxon>
    </lineage>
</organism>
<dbReference type="Proteomes" id="UP000634139">
    <property type="component" value="Unassembled WGS sequence"/>
</dbReference>
<keyword evidence="1" id="KW-0472">Membrane</keyword>
<evidence type="ECO:0000313" key="2">
    <source>
        <dbReference type="EMBL" id="GGZ93107.1"/>
    </source>
</evidence>
<sequence>MNLGTVRPYARGMIAQTIQLALAPVFVLVAIGNIMNLLSTRLGRIVDRSRHLQERHTATSGPDHDAVVIEMRAIARRIHLITRAIFLMVLSGLTIGVTVAVLFLEEFVAVRLQFAAAGLFLIAIGLLMWALMLFLAETRVASSQLRIPRSLLELERDL</sequence>
<keyword evidence="1" id="KW-1133">Transmembrane helix</keyword>
<proteinExistence type="predicted"/>
<comment type="caution">
    <text evidence="2">The sequence shown here is derived from an EMBL/GenBank/DDBJ whole genome shotgun (WGS) entry which is preliminary data.</text>
</comment>
<dbReference type="Pfam" id="PF11026">
    <property type="entry name" value="DUF2721"/>
    <property type="match status" value="1"/>
</dbReference>
<keyword evidence="1" id="KW-0812">Transmembrane</keyword>
<dbReference type="InterPro" id="IPR021279">
    <property type="entry name" value="DUF2721"/>
</dbReference>
<evidence type="ECO:0000256" key="1">
    <source>
        <dbReference type="SAM" id="Phobius"/>
    </source>
</evidence>